<feature type="compositionally biased region" description="Low complexity" evidence="1">
    <location>
        <begin position="230"/>
        <end position="242"/>
    </location>
</feature>
<feature type="compositionally biased region" description="Basic residues" evidence="1">
    <location>
        <begin position="189"/>
        <end position="202"/>
    </location>
</feature>
<protein>
    <submittedName>
        <fullName evidence="2">Uncharacterized protein</fullName>
    </submittedName>
</protein>
<feature type="compositionally biased region" description="Basic and acidic residues" evidence="1">
    <location>
        <begin position="1"/>
        <end position="25"/>
    </location>
</feature>
<feature type="compositionally biased region" description="Basic and acidic residues" evidence="1">
    <location>
        <begin position="34"/>
        <end position="58"/>
    </location>
</feature>
<gene>
    <name evidence="2" type="ORF">PCOR1329_LOCUS47320</name>
</gene>
<dbReference type="EMBL" id="CAUYUJ010015702">
    <property type="protein sequence ID" value="CAK0857129.1"/>
    <property type="molecule type" value="Genomic_DNA"/>
</dbReference>
<comment type="caution">
    <text evidence="2">The sequence shown here is derived from an EMBL/GenBank/DDBJ whole genome shotgun (WGS) entry which is preliminary data.</text>
</comment>
<evidence type="ECO:0000313" key="3">
    <source>
        <dbReference type="Proteomes" id="UP001189429"/>
    </source>
</evidence>
<evidence type="ECO:0000256" key="1">
    <source>
        <dbReference type="SAM" id="MobiDB-lite"/>
    </source>
</evidence>
<name>A0ABN9UCH8_9DINO</name>
<sequence length="271" mass="29061">MERRRYNREEEGRGTGSGEKRERRGSAAAAEGGGRPREHGSLPRRERGTSRPEDERCEQPVADTADGRSRPEGLSASSSVVTPLVRARGRGEGRSREGKAGKPHRDGGGGGKKADRRRELALSRAHQLTGRRARLRWGASGRPWIKRGASRGARARAALARPSFQGGNSSGGDPQAPGWVRPVLGLSRRCGRRRRGSRTRPRRCLETATTAALACSPSRGSGERARALPRRVSAGSAAAGAPARRRPWLPPSRPARPPEPTRQCADPGAGP</sequence>
<dbReference type="Proteomes" id="UP001189429">
    <property type="component" value="Unassembled WGS sequence"/>
</dbReference>
<proteinExistence type="predicted"/>
<accession>A0ABN9UCH8</accession>
<reference evidence="2" key="1">
    <citation type="submission" date="2023-10" db="EMBL/GenBank/DDBJ databases">
        <authorList>
            <person name="Chen Y."/>
            <person name="Shah S."/>
            <person name="Dougan E. K."/>
            <person name="Thang M."/>
            <person name="Chan C."/>
        </authorList>
    </citation>
    <scope>NUCLEOTIDE SEQUENCE [LARGE SCALE GENOMIC DNA]</scope>
</reference>
<keyword evidence="3" id="KW-1185">Reference proteome</keyword>
<feature type="compositionally biased region" description="Basic and acidic residues" evidence="1">
    <location>
        <begin position="89"/>
        <end position="119"/>
    </location>
</feature>
<feature type="compositionally biased region" description="Low complexity" evidence="1">
    <location>
        <begin position="150"/>
        <end position="161"/>
    </location>
</feature>
<feature type="region of interest" description="Disordered" evidence="1">
    <location>
        <begin position="144"/>
        <end position="271"/>
    </location>
</feature>
<organism evidence="2 3">
    <name type="scientific">Prorocentrum cordatum</name>
    <dbReference type="NCBI Taxonomy" id="2364126"/>
    <lineage>
        <taxon>Eukaryota</taxon>
        <taxon>Sar</taxon>
        <taxon>Alveolata</taxon>
        <taxon>Dinophyceae</taxon>
        <taxon>Prorocentrales</taxon>
        <taxon>Prorocentraceae</taxon>
        <taxon>Prorocentrum</taxon>
    </lineage>
</organism>
<feature type="region of interest" description="Disordered" evidence="1">
    <location>
        <begin position="1"/>
        <end position="119"/>
    </location>
</feature>
<evidence type="ECO:0000313" key="2">
    <source>
        <dbReference type="EMBL" id="CAK0857129.1"/>
    </source>
</evidence>
<feature type="compositionally biased region" description="Pro residues" evidence="1">
    <location>
        <begin position="248"/>
        <end position="260"/>
    </location>
</feature>